<evidence type="ECO:0000256" key="1">
    <source>
        <dbReference type="ARBA" id="ARBA00004606"/>
    </source>
</evidence>
<dbReference type="InterPro" id="IPR026050">
    <property type="entry name" value="C1GALT1/C1GALT1_chp1"/>
</dbReference>
<evidence type="ECO:0000256" key="6">
    <source>
        <dbReference type="ARBA" id="ARBA00023136"/>
    </source>
</evidence>
<dbReference type="GO" id="GO:0016263">
    <property type="term" value="F:glycoprotein-N-acetylgalactosamine 3-beta-galactosyltransferase activity"/>
    <property type="evidence" value="ECO:0007669"/>
    <property type="project" value="TreeGrafter"/>
</dbReference>
<dbReference type="EMBL" id="UYRR01008448">
    <property type="protein sequence ID" value="VDK24312.1"/>
    <property type="molecule type" value="Genomic_DNA"/>
</dbReference>
<evidence type="ECO:0000256" key="4">
    <source>
        <dbReference type="ARBA" id="ARBA00022968"/>
    </source>
</evidence>
<gene>
    <name evidence="7" type="ORF">ASIM_LOCUS4694</name>
</gene>
<sequence length="60" mass="7325">MSDEEDETLPAINLNTSTGREALWTKTRRAMNYIYERYYDKFDWFLKTDDDTYVIMENLM</sequence>
<dbReference type="WBParaSite" id="ASIM_0000488301-mRNA-1">
    <property type="protein sequence ID" value="ASIM_0000488301-mRNA-1"/>
    <property type="gene ID" value="ASIM_0000488301"/>
</dbReference>
<reference evidence="7 8" key="2">
    <citation type="submission" date="2018-11" db="EMBL/GenBank/DDBJ databases">
        <authorList>
            <consortium name="Pathogen Informatics"/>
        </authorList>
    </citation>
    <scope>NUCLEOTIDE SEQUENCE [LARGE SCALE GENOMIC DNA]</scope>
</reference>
<name>A0A0M3JBA9_ANISI</name>
<keyword evidence="8" id="KW-1185">Reference proteome</keyword>
<reference evidence="9" key="1">
    <citation type="submission" date="2017-02" db="UniProtKB">
        <authorList>
            <consortium name="WormBaseParasite"/>
        </authorList>
    </citation>
    <scope>IDENTIFICATION</scope>
</reference>
<dbReference type="AlphaFoldDB" id="A0A0M3JBA9"/>
<organism evidence="9">
    <name type="scientific">Anisakis simplex</name>
    <name type="common">Herring worm</name>
    <dbReference type="NCBI Taxonomy" id="6269"/>
    <lineage>
        <taxon>Eukaryota</taxon>
        <taxon>Metazoa</taxon>
        <taxon>Ecdysozoa</taxon>
        <taxon>Nematoda</taxon>
        <taxon>Chromadorea</taxon>
        <taxon>Rhabditida</taxon>
        <taxon>Spirurina</taxon>
        <taxon>Ascaridomorpha</taxon>
        <taxon>Ascaridoidea</taxon>
        <taxon>Anisakidae</taxon>
        <taxon>Anisakis</taxon>
        <taxon>Anisakis simplex complex</taxon>
    </lineage>
</organism>
<keyword evidence="3" id="KW-0812">Transmembrane</keyword>
<keyword evidence="4" id="KW-0735">Signal-anchor</keyword>
<evidence type="ECO:0000256" key="2">
    <source>
        <dbReference type="ARBA" id="ARBA00006462"/>
    </source>
</evidence>
<comment type="similarity">
    <text evidence="2">Belongs to the glycosyltransferase 31 family. Beta3-Gal-T subfamily.</text>
</comment>
<evidence type="ECO:0000313" key="8">
    <source>
        <dbReference type="Proteomes" id="UP000267096"/>
    </source>
</evidence>
<protein>
    <submittedName>
        <fullName evidence="9">N-acetylgalactosaminide beta-1,3-galactosyltransferase</fullName>
    </submittedName>
</protein>
<evidence type="ECO:0000313" key="7">
    <source>
        <dbReference type="EMBL" id="VDK24312.1"/>
    </source>
</evidence>
<dbReference type="GO" id="GO:0016020">
    <property type="term" value="C:membrane"/>
    <property type="evidence" value="ECO:0007669"/>
    <property type="project" value="UniProtKB-SubCell"/>
</dbReference>
<dbReference type="Proteomes" id="UP000267096">
    <property type="component" value="Unassembled WGS sequence"/>
</dbReference>
<dbReference type="OrthoDB" id="414175at2759"/>
<evidence type="ECO:0000256" key="3">
    <source>
        <dbReference type="ARBA" id="ARBA00022692"/>
    </source>
</evidence>
<keyword evidence="6" id="KW-0472">Membrane</keyword>
<evidence type="ECO:0000313" key="9">
    <source>
        <dbReference type="WBParaSite" id="ASIM_0000488301-mRNA-1"/>
    </source>
</evidence>
<keyword evidence="5" id="KW-1133">Transmembrane helix</keyword>
<accession>A0A0M3JBA9</accession>
<dbReference type="Gene3D" id="3.90.550.50">
    <property type="match status" value="1"/>
</dbReference>
<dbReference type="PANTHER" id="PTHR23033:SF14">
    <property type="entry name" value="GLYCOPROTEIN-N-ACETYLGALACTOSAMINE 3-BETA-GALACTOSYLTRANSFERASE 1-RELATED"/>
    <property type="match status" value="1"/>
</dbReference>
<evidence type="ECO:0000256" key="5">
    <source>
        <dbReference type="ARBA" id="ARBA00022989"/>
    </source>
</evidence>
<proteinExistence type="inferred from homology"/>
<dbReference type="PANTHER" id="PTHR23033">
    <property type="entry name" value="BETA1,3-GALACTOSYLTRANSFERASE"/>
    <property type="match status" value="1"/>
</dbReference>
<comment type="subcellular location">
    <subcellularLocation>
        <location evidence="1">Membrane</location>
        <topology evidence="1">Single-pass type II membrane protein</topology>
    </subcellularLocation>
</comment>